<organism evidence="3 4">
    <name type="scientific">Brevibacillus centrosporus</name>
    <dbReference type="NCBI Taxonomy" id="54910"/>
    <lineage>
        <taxon>Bacteria</taxon>
        <taxon>Bacillati</taxon>
        <taxon>Bacillota</taxon>
        <taxon>Bacilli</taxon>
        <taxon>Bacillales</taxon>
        <taxon>Paenibacillaceae</taxon>
        <taxon>Brevibacillus</taxon>
    </lineage>
</organism>
<keyword evidence="4" id="KW-1185">Reference proteome</keyword>
<sequence>MARINHVKIADQLLEAQRNGSTLEPLTTTYPEISVKDAYEIQLAQIQAKVAHGATVVGKKIGLTSEAMQKMFNVATPDYGHLLDSMMHVDGDTISLERLIQPRLEAEIGFVLQKELRGPGITVTDVMDATAYVIPVFEIVDSRIRDWKIKFEDTVADNGSSARAILGGKPTSLNDLDLHHIGMVFSRNGEQIATAAGAAVMGNPIHAVVWLANAIGEFGIPLRAGEVILSGALSAAVPIQAGDTYSAEFAHIGSVTVKFGEGKDTKK</sequence>
<dbReference type="Pfam" id="PF01557">
    <property type="entry name" value="FAA_hydrolase"/>
    <property type="match status" value="1"/>
</dbReference>
<reference evidence="4" key="1">
    <citation type="submission" date="2016-10" db="EMBL/GenBank/DDBJ databases">
        <authorList>
            <person name="Varghese N."/>
            <person name="Submissions S."/>
        </authorList>
    </citation>
    <scope>NUCLEOTIDE SEQUENCE [LARGE SCALE GENOMIC DNA]</scope>
    <source>
        <strain evidence="4">OK042</strain>
    </source>
</reference>
<dbReference type="Proteomes" id="UP000198915">
    <property type="component" value="Unassembled WGS sequence"/>
</dbReference>
<dbReference type="InterPro" id="IPR036663">
    <property type="entry name" value="Fumarylacetoacetase_C_sf"/>
</dbReference>
<dbReference type="Gene3D" id="3.90.850.10">
    <property type="entry name" value="Fumarylacetoacetase-like, C-terminal domain"/>
    <property type="match status" value="1"/>
</dbReference>
<dbReference type="STRING" id="1884381.SAMN05518846_11312"/>
<dbReference type="RefSeq" id="WP_092272582.1">
    <property type="nucleotide sequence ID" value="NZ_BJOE01000083.1"/>
</dbReference>
<dbReference type="GO" id="GO:0005737">
    <property type="term" value="C:cytoplasm"/>
    <property type="evidence" value="ECO:0007669"/>
    <property type="project" value="TreeGrafter"/>
</dbReference>
<gene>
    <name evidence="3" type="ORF">SAMN05518846_11312</name>
</gene>
<evidence type="ECO:0000313" key="4">
    <source>
        <dbReference type="Proteomes" id="UP000198915"/>
    </source>
</evidence>
<evidence type="ECO:0000259" key="2">
    <source>
        <dbReference type="Pfam" id="PF01557"/>
    </source>
</evidence>
<dbReference type="PANTHER" id="PTHR30143:SF0">
    <property type="entry name" value="2-KETO-4-PENTENOATE HYDRATASE"/>
    <property type="match status" value="1"/>
</dbReference>
<keyword evidence="1" id="KW-0456">Lyase</keyword>
<name>A0A1I3ZCA3_9BACL</name>
<protein>
    <submittedName>
        <fullName evidence="3">2-keto-4-pentenoate hydratase</fullName>
    </submittedName>
</protein>
<dbReference type="SUPFAM" id="SSF56529">
    <property type="entry name" value="FAH"/>
    <property type="match status" value="1"/>
</dbReference>
<dbReference type="GO" id="GO:0008684">
    <property type="term" value="F:2-oxopent-4-enoate hydratase activity"/>
    <property type="evidence" value="ECO:0007669"/>
    <property type="project" value="TreeGrafter"/>
</dbReference>
<dbReference type="InterPro" id="IPR011234">
    <property type="entry name" value="Fumarylacetoacetase-like_C"/>
</dbReference>
<dbReference type="PANTHER" id="PTHR30143">
    <property type="entry name" value="ACID HYDRATASE"/>
    <property type="match status" value="1"/>
</dbReference>
<accession>A0A1I3ZCA3</accession>
<evidence type="ECO:0000313" key="3">
    <source>
        <dbReference type="EMBL" id="SFK41655.1"/>
    </source>
</evidence>
<feature type="domain" description="Fumarylacetoacetase-like C-terminal" evidence="2">
    <location>
        <begin position="84"/>
        <end position="257"/>
    </location>
</feature>
<dbReference type="AlphaFoldDB" id="A0A1I3ZCA3"/>
<dbReference type="EMBL" id="FORT01000013">
    <property type="protein sequence ID" value="SFK41655.1"/>
    <property type="molecule type" value="Genomic_DNA"/>
</dbReference>
<dbReference type="InterPro" id="IPR050772">
    <property type="entry name" value="Hydratase-Decarb/MhpD_sf"/>
</dbReference>
<proteinExistence type="predicted"/>
<evidence type="ECO:0000256" key="1">
    <source>
        <dbReference type="ARBA" id="ARBA00023239"/>
    </source>
</evidence>